<dbReference type="Proteomes" id="UP000327179">
    <property type="component" value="Chromosome"/>
</dbReference>
<feature type="transmembrane region" description="Helical" evidence="6">
    <location>
        <begin position="220"/>
        <end position="236"/>
    </location>
</feature>
<feature type="transmembrane region" description="Helical" evidence="6">
    <location>
        <begin position="40"/>
        <end position="58"/>
    </location>
</feature>
<dbReference type="RefSeq" id="WP_151131194.1">
    <property type="nucleotide sequence ID" value="NZ_CP043311.1"/>
</dbReference>
<keyword evidence="5 6" id="KW-0472">Membrane</keyword>
<evidence type="ECO:0000256" key="2">
    <source>
        <dbReference type="ARBA" id="ARBA00007362"/>
    </source>
</evidence>
<feature type="transmembrane region" description="Helical" evidence="6">
    <location>
        <begin position="70"/>
        <end position="88"/>
    </location>
</feature>
<dbReference type="KEGG" id="plal:FXN65_00780"/>
<organism evidence="8 9">
    <name type="scientific">Metapseudomonas lalkuanensis</name>
    <dbReference type="NCBI Taxonomy" id="2604832"/>
    <lineage>
        <taxon>Bacteria</taxon>
        <taxon>Pseudomonadati</taxon>
        <taxon>Pseudomonadota</taxon>
        <taxon>Gammaproteobacteria</taxon>
        <taxon>Pseudomonadales</taxon>
        <taxon>Pseudomonadaceae</taxon>
        <taxon>Metapseudomonas</taxon>
    </lineage>
</organism>
<feature type="transmembrane region" description="Helical" evidence="6">
    <location>
        <begin position="180"/>
        <end position="200"/>
    </location>
</feature>
<dbReference type="GO" id="GO:0016020">
    <property type="term" value="C:membrane"/>
    <property type="evidence" value="ECO:0007669"/>
    <property type="project" value="UniProtKB-SubCell"/>
</dbReference>
<gene>
    <name evidence="8" type="ORF">FXN65_00780</name>
</gene>
<dbReference type="AlphaFoldDB" id="A0A5J6QDQ9"/>
<evidence type="ECO:0000313" key="8">
    <source>
        <dbReference type="EMBL" id="QEY60640.1"/>
    </source>
</evidence>
<dbReference type="PANTHER" id="PTHR32322:SF2">
    <property type="entry name" value="EAMA DOMAIN-CONTAINING PROTEIN"/>
    <property type="match status" value="1"/>
</dbReference>
<feature type="domain" description="EamA" evidence="7">
    <location>
        <begin position="14"/>
        <end position="140"/>
    </location>
</feature>
<evidence type="ECO:0000259" key="7">
    <source>
        <dbReference type="Pfam" id="PF00892"/>
    </source>
</evidence>
<proteinExistence type="inferred from homology"/>
<name>A0A5J6QDQ9_9GAMM</name>
<comment type="subcellular location">
    <subcellularLocation>
        <location evidence="1">Membrane</location>
        <topology evidence="1">Multi-pass membrane protein</topology>
    </subcellularLocation>
</comment>
<feature type="transmembrane region" description="Helical" evidence="6">
    <location>
        <begin position="273"/>
        <end position="290"/>
    </location>
</feature>
<keyword evidence="3 6" id="KW-0812">Transmembrane</keyword>
<sequence length="300" mass="32252">MRRSLSPGLNAHASMLLWALLVALSFFAAAEVNPTLDALPLTALRLLLSGSLFLPFLLLRRNGLPGGRALLAHALLGGLLALYFGSLFEALKHTKALDTALLYVSVPLLTLGGERLLLRKPVLQRLWPTLVAALGALALLGLDNAHFDTYAYSVYGVGCFAMALYGPLSQRLKPWLGSERSAASVACGNLLAGGLLLALASTLGQRWEGLQGIALRDVAWLFYLALTATLATFWLLHRAIHWLPPATVIAYSYLSGLFALLLQSFWLHKAPAPLAWAGAVLIVLGMLWLARLSPARTVTA</sequence>
<evidence type="ECO:0000256" key="3">
    <source>
        <dbReference type="ARBA" id="ARBA00022692"/>
    </source>
</evidence>
<keyword evidence="4 6" id="KW-1133">Transmembrane helix</keyword>
<feature type="transmembrane region" description="Helical" evidence="6">
    <location>
        <begin position="125"/>
        <end position="143"/>
    </location>
</feature>
<protein>
    <submittedName>
        <fullName evidence="8">DMT family transporter</fullName>
    </submittedName>
</protein>
<dbReference type="SUPFAM" id="SSF103481">
    <property type="entry name" value="Multidrug resistance efflux transporter EmrE"/>
    <property type="match status" value="2"/>
</dbReference>
<feature type="domain" description="EamA" evidence="7">
    <location>
        <begin position="158"/>
        <end position="289"/>
    </location>
</feature>
<evidence type="ECO:0000256" key="6">
    <source>
        <dbReference type="SAM" id="Phobius"/>
    </source>
</evidence>
<feature type="transmembrane region" description="Helical" evidence="6">
    <location>
        <begin position="149"/>
        <end position="168"/>
    </location>
</feature>
<evidence type="ECO:0000313" key="9">
    <source>
        <dbReference type="Proteomes" id="UP000327179"/>
    </source>
</evidence>
<reference evidence="8 9" key="1">
    <citation type="submission" date="2019-08" db="EMBL/GenBank/DDBJ databases">
        <title>Whole-genome Sequencing of e-waste polymer degrading bacterium Pseudomonas sp. strain PE08.</title>
        <authorList>
            <person name="Kirdat K."/>
            <person name="Debbarma P."/>
            <person name="Narawade N."/>
            <person name="Suyal D."/>
            <person name="Thorat V."/>
            <person name="Shouche Y."/>
            <person name="Goel R."/>
            <person name="Yadav A."/>
        </authorList>
    </citation>
    <scope>NUCLEOTIDE SEQUENCE [LARGE SCALE GENOMIC DNA]</scope>
    <source>
        <strain evidence="8 9">PE08</strain>
    </source>
</reference>
<evidence type="ECO:0000256" key="1">
    <source>
        <dbReference type="ARBA" id="ARBA00004141"/>
    </source>
</evidence>
<accession>A0A5J6QDQ9</accession>
<dbReference type="InterPro" id="IPR050638">
    <property type="entry name" value="AA-Vitamin_Transporters"/>
</dbReference>
<dbReference type="EMBL" id="CP043311">
    <property type="protein sequence ID" value="QEY60640.1"/>
    <property type="molecule type" value="Genomic_DNA"/>
</dbReference>
<dbReference type="Pfam" id="PF00892">
    <property type="entry name" value="EamA"/>
    <property type="match status" value="2"/>
</dbReference>
<feature type="transmembrane region" description="Helical" evidence="6">
    <location>
        <begin position="100"/>
        <end position="118"/>
    </location>
</feature>
<evidence type="ECO:0000256" key="4">
    <source>
        <dbReference type="ARBA" id="ARBA00022989"/>
    </source>
</evidence>
<dbReference type="InterPro" id="IPR000620">
    <property type="entry name" value="EamA_dom"/>
</dbReference>
<keyword evidence="9" id="KW-1185">Reference proteome</keyword>
<dbReference type="PANTHER" id="PTHR32322">
    <property type="entry name" value="INNER MEMBRANE TRANSPORTER"/>
    <property type="match status" value="1"/>
</dbReference>
<dbReference type="InterPro" id="IPR037185">
    <property type="entry name" value="EmrE-like"/>
</dbReference>
<comment type="similarity">
    <text evidence="2">Belongs to the EamA transporter family.</text>
</comment>
<feature type="transmembrane region" description="Helical" evidence="6">
    <location>
        <begin position="248"/>
        <end position="267"/>
    </location>
</feature>
<evidence type="ECO:0000256" key="5">
    <source>
        <dbReference type="ARBA" id="ARBA00023136"/>
    </source>
</evidence>